<organism evidence="2 3">
    <name type="scientific">Jatropha curcas</name>
    <name type="common">Barbados nut</name>
    <dbReference type="NCBI Taxonomy" id="180498"/>
    <lineage>
        <taxon>Eukaryota</taxon>
        <taxon>Viridiplantae</taxon>
        <taxon>Streptophyta</taxon>
        <taxon>Embryophyta</taxon>
        <taxon>Tracheophyta</taxon>
        <taxon>Spermatophyta</taxon>
        <taxon>Magnoliopsida</taxon>
        <taxon>eudicotyledons</taxon>
        <taxon>Gunneridae</taxon>
        <taxon>Pentapetalae</taxon>
        <taxon>rosids</taxon>
        <taxon>fabids</taxon>
        <taxon>Malpighiales</taxon>
        <taxon>Euphorbiaceae</taxon>
        <taxon>Crotonoideae</taxon>
        <taxon>Jatropheae</taxon>
        <taxon>Jatropha</taxon>
    </lineage>
</organism>
<dbReference type="GO" id="GO:0006952">
    <property type="term" value="P:defense response"/>
    <property type="evidence" value="ECO:0007669"/>
    <property type="project" value="UniProtKB-KW"/>
</dbReference>
<dbReference type="EMBL" id="KK914298">
    <property type="protein sequence ID" value="KDP42481.1"/>
    <property type="molecule type" value="Genomic_DNA"/>
</dbReference>
<gene>
    <name evidence="2" type="ORF">JCGZ_00278</name>
</gene>
<evidence type="ECO:0000256" key="1">
    <source>
        <dbReference type="ARBA" id="ARBA00022821"/>
    </source>
</evidence>
<evidence type="ECO:0000313" key="3">
    <source>
        <dbReference type="Proteomes" id="UP000027138"/>
    </source>
</evidence>
<dbReference type="SUPFAM" id="SSF52047">
    <property type="entry name" value="RNI-like"/>
    <property type="match status" value="1"/>
</dbReference>
<proteinExistence type="predicted"/>
<dbReference type="PANTHER" id="PTHR36766:SF70">
    <property type="entry name" value="DISEASE RESISTANCE PROTEIN RGA4"/>
    <property type="match status" value="1"/>
</dbReference>
<evidence type="ECO:0000313" key="2">
    <source>
        <dbReference type="EMBL" id="KDP42481.1"/>
    </source>
</evidence>
<name>A0A067L1X8_JATCU</name>
<dbReference type="InterPro" id="IPR032675">
    <property type="entry name" value="LRR_dom_sf"/>
</dbReference>
<dbReference type="PANTHER" id="PTHR36766">
    <property type="entry name" value="PLANT BROAD-SPECTRUM MILDEW RESISTANCE PROTEIN RPW8"/>
    <property type="match status" value="1"/>
</dbReference>
<keyword evidence="3" id="KW-1185">Reference proteome</keyword>
<reference evidence="2 3" key="1">
    <citation type="journal article" date="2014" name="PLoS ONE">
        <title>Global Analysis of Gene Expression Profiles in Physic Nut (Jatropha curcas L.) Seedlings Exposed to Salt Stress.</title>
        <authorList>
            <person name="Zhang L."/>
            <person name="Zhang C."/>
            <person name="Wu P."/>
            <person name="Chen Y."/>
            <person name="Li M."/>
            <person name="Jiang H."/>
            <person name="Wu G."/>
        </authorList>
    </citation>
    <scope>NUCLEOTIDE SEQUENCE [LARGE SCALE GENOMIC DNA]</scope>
    <source>
        <strain evidence="3">cv. GZQX0401</strain>
        <tissue evidence="2">Young leaves</tissue>
    </source>
</reference>
<dbReference type="Proteomes" id="UP000027138">
    <property type="component" value="Unassembled WGS sequence"/>
</dbReference>
<keyword evidence="1" id="KW-0611">Plant defense</keyword>
<dbReference type="Gene3D" id="3.80.10.10">
    <property type="entry name" value="Ribonuclease Inhibitor"/>
    <property type="match status" value="1"/>
</dbReference>
<evidence type="ECO:0008006" key="4">
    <source>
        <dbReference type="Google" id="ProtNLM"/>
    </source>
</evidence>
<dbReference type="OrthoDB" id="2018467at2759"/>
<sequence>MAKLSSLPKGLQCVTTLSKLIIESCPNLVSLPEWMANLTGLQYLVLDKCYNLSERCSNKVSGADWPKIAHIPYININGRWIQLVGHNKPHYVDRTHIPDLSYGK</sequence>
<protein>
    <recommendedName>
        <fullName evidence="4">NB-ARC domain-containing protein</fullName>
    </recommendedName>
</protein>
<accession>A0A067L1X8</accession>
<dbReference type="AlphaFoldDB" id="A0A067L1X8"/>